<dbReference type="RefSeq" id="WP_090362461.1">
    <property type="nucleotide sequence ID" value="NZ_FNEM01000002.1"/>
</dbReference>
<feature type="transmembrane region" description="Helical" evidence="2">
    <location>
        <begin position="12"/>
        <end position="33"/>
    </location>
</feature>
<organism evidence="3 4">
    <name type="scientific">Ferrimonas sediminum</name>
    <dbReference type="NCBI Taxonomy" id="718193"/>
    <lineage>
        <taxon>Bacteria</taxon>
        <taxon>Pseudomonadati</taxon>
        <taxon>Pseudomonadota</taxon>
        <taxon>Gammaproteobacteria</taxon>
        <taxon>Alteromonadales</taxon>
        <taxon>Ferrimonadaceae</taxon>
        <taxon>Ferrimonas</taxon>
    </lineage>
</organism>
<name>A0A1G8MEB8_9GAMM</name>
<dbReference type="GO" id="GO:0005886">
    <property type="term" value="C:plasma membrane"/>
    <property type="evidence" value="ECO:0007669"/>
    <property type="project" value="TreeGrafter"/>
</dbReference>
<evidence type="ECO:0000313" key="3">
    <source>
        <dbReference type="EMBL" id="SDI66246.1"/>
    </source>
</evidence>
<dbReference type="InterPro" id="IPR052894">
    <property type="entry name" value="AsmA-related"/>
</dbReference>
<dbReference type="Proteomes" id="UP000199527">
    <property type="component" value="Unassembled WGS sequence"/>
</dbReference>
<dbReference type="InterPro" id="IPR008023">
    <property type="entry name" value="DUF748"/>
</dbReference>
<dbReference type="PANTHER" id="PTHR30441:SF8">
    <property type="entry name" value="DUF748 DOMAIN-CONTAINING PROTEIN"/>
    <property type="match status" value="1"/>
</dbReference>
<feature type="region of interest" description="Disordered" evidence="1">
    <location>
        <begin position="550"/>
        <end position="570"/>
    </location>
</feature>
<dbReference type="AlphaFoldDB" id="A0A1G8MEB8"/>
<sequence length="958" mass="103371">MDIKTVWARPWIKRITVVLALFGLYLLLSGWVLPRVIERQLPQLAGEQLNGQLTLEQAQFHPLTWQLQLHRLALVDVDGQSLAGLEHFSVDLDPWRSLFSWQACLREVSLTAPYVNYVEREGGDSNLMQVLAPLLATPSAEPSPSASSSDLPGVTVDRFHLSQGRVQYQQQDGASTELTQLQLQATELALAAQDNRLQLDLTGKGGGTLSLTAVAGLNPLTLNLDGQLKRADLTRYWPFVARLFEFELEQGRLDAQFGLRLAQQGDDLELALAPSRVTLNDLALTREQQPLLNLDSLSATGVELSLLEQRVGLDSVTLSGGQASMRLDPQGLDWARLMAERRDSTPPPPGEAPPSPWQVNLARLQLRDLGLAFTDTTQPEIARWRLDLDQAGVGPISTDLSQAIEVSVTSRVNERSPLTFDGQLVPQPFSLTSRLSLAEFALTDTLPYWQSLVPLSLTQGQLATQGSLTIEELSPLALSYDGELTVTDLVTQDPDQGRDFVKWQSLKVADMSLTTLPLALSIDTVAVNQPYARVIIEEDGSTNIQALIAPSGTTPASSQPEEAQTQEATSEPMAIAIKRIELNDGGAFFADNSLTPKFATGIETLGGSIEGLSSNPASRAVVDIQGQVDRYAPMSLTGELQPLAVESFIDLALTFDNLDLTSLNAYSGTYAGYYIDQGQLDLALHYALEDRMLRGSNQVVIDKLKLGKRSDSDKATSLPVALAIALMQDANGVIDLGLEVSGNVDEPDFAIGPLVGKALFNAITKIVTSPFSLLGSLLGGEEPANEVMFLAGSHQVPVAEKGQLKQLVSALTQRPKLTLSVQGAVMPAVDGRALAKARLDPRLGATGDVNDQAPDPALEEALRAAYDATRGTGAAEALKAGYADNDAGWRAELYRQLLAQTRVADDELAALAAARADAVKRVLSDDLGLEANRVFIRESRVELDRSGTKVILELDAGN</sequence>
<reference evidence="4" key="1">
    <citation type="submission" date="2016-10" db="EMBL/GenBank/DDBJ databases">
        <authorList>
            <person name="Varghese N."/>
            <person name="Submissions S."/>
        </authorList>
    </citation>
    <scope>NUCLEOTIDE SEQUENCE [LARGE SCALE GENOMIC DNA]</scope>
    <source>
        <strain evidence="4">DSM 23317</strain>
    </source>
</reference>
<gene>
    <name evidence="3" type="ORF">SAMN04488540_102355</name>
</gene>
<evidence type="ECO:0000256" key="2">
    <source>
        <dbReference type="SAM" id="Phobius"/>
    </source>
</evidence>
<evidence type="ECO:0000256" key="1">
    <source>
        <dbReference type="SAM" id="MobiDB-lite"/>
    </source>
</evidence>
<dbReference type="Pfam" id="PF05359">
    <property type="entry name" value="DUF748"/>
    <property type="match status" value="2"/>
</dbReference>
<feature type="compositionally biased region" description="Polar residues" evidence="1">
    <location>
        <begin position="550"/>
        <end position="569"/>
    </location>
</feature>
<keyword evidence="4" id="KW-1185">Reference proteome</keyword>
<proteinExistence type="predicted"/>
<keyword evidence="2" id="KW-0812">Transmembrane</keyword>
<dbReference type="EMBL" id="FNEM01000002">
    <property type="protein sequence ID" value="SDI66246.1"/>
    <property type="molecule type" value="Genomic_DNA"/>
</dbReference>
<keyword evidence="2" id="KW-1133">Transmembrane helix</keyword>
<keyword evidence="2" id="KW-0472">Membrane</keyword>
<dbReference type="GO" id="GO:0090313">
    <property type="term" value="P:regulation of protein targeting to membrane"/>
    <property type="evidence" value="ECO:0007669"/>
    <property type="project" value="TreeGrafter"/>
</dbReference>
<accession>A0A1G8MEB8</accession>
<dbReference type="OrthoDB" id="9757969at2"/>
<dbReference type="PANTHER" id="PTHR30441">
    <property type="entry name" value="DUF748 DOMAIN-CONTAINING PROTEIN"/>
    <property type="match status" value="1"/>
</dbReference>
<protein>
    <recommendedName>
        <fullName evidence="5">DUF748 domain-containing protein</fullName>
    </recommendedName>
</protein>
<evidence type="ECO:0000313" key="4">
    <source>
        <dbReference type="Proteomes" id="UP000199527"/>
    </source>
</evidence>
<evidence type="ECO:0008006" key="5">
    <source>
        <dbReference type="Google" id="ProtNLM"/>
    </source>
</evidence>